<dbReference type="GO" id="GO:0004100">
    <property type="term" value="F:chitin synthase activity"/>
    <property type="evidence" value="ECO:0007669"/>
    <property type="project" value="InterPro"/>
</dbReference>
<keyword evidence="5" id="KW-0472">Membrane</keyword>
<dbReference type="PANTHER" id="PTHR22914">
    <property type="entry name" value="CHITIN SYNTHASE"/>
    <property type="match status" value="1"/>
</dbReference>
<dbReference type="AlphaFoldDB" id="A0A9W5Z1G5"/>
<dbReference type="EMBL" id="BROQ01000152">
    <property type="protein sequence ID" value="GKZ26574.1"/>
    <property type="molecule type" value="Genomic_DNA"/>
</dbReference>
<reference evidence="6" key="1">
    <citation type="submission" date="2022-07" db="EMBL/GenBank/DDBJ databases">
        <title>Taxonomy of Aspergillus series Nigri: significant species reduction supported by multi-species coalescent approaches.</title>
        <authorList>
            <person name="Bian C."/>
            <person name="Kusuya Y."/>
            <person name="Sklenar F."/>
            <person name="D'hooge E."/>
            <person name="Yaguchi T."/>
            <person name="Takahashi H."/>
            <person name="Hubka V."/>
        </authorList>
    </citation>
    <scope>NUCLEOTIDE SEQUENCE</scope>
    <source>
        <strain evidence="6">CBS 733.88</strain>
    </source>
</reference>
<name>A0A9W5Z1G5_9EURO</name>
<protein>
    <submittedName>
        <fullName evidence="6">Uncharacterized protein</fullName>
    </submittedName>
</protein>
<keyword evidence="4" id="KW-0812">Transmembrane</keyword>
<evidence type="ECO:0000256" key="4">
    <source>
        <dbReference type="ARBA" id="ARBA00022692"/>
    </source>
</evidence>
<evidence type="ECO:0000256" key="5">
    <source>
        <dbReference type="ARBA" id="ARBA00023136"/>
    </source>
</evidence>
<evidence type="ECO:0000256" key="3">
    <source>
        <dbReference type="ARBA" id="ARBA00022679"/>
    </source>
</evidence>
<dbReference type="GO" id="GO:0006031">
    <property type="term" value="P:chitin biosynthetic process"/>
    <property type="evidence" value="ECO:0007669"/>
    <property type="project" value="TreeGrafter"/>
</dbReference>
<dbReference type="PANTHER" id="PTHR22914:SF39">
    <property type="entry name" value="CHITIN SYNTHASE"/>
    <property type="match status" value="1"/>
</dbReference>
<accession>A0A9W5Z1G5</accession>
<evidence type="ECO:0000256" key="1">
    <source>
        <dbReference type="ARBA" id="ARBA00004651"/>
    </source>
</evidence>
<dbReference type="Proteomes" id="UP001143548">
    <property type="component" value="Unassembled WGS sequence"/>
</dbReference>
<dbReference type="InterPro" id="IPR004835">
    <property type="entry name" value="Chitin_synth"/>
</dbReference>
<sequence>MPSTINVLNVYAFCNWHDVSWGTKGSDDTASLPSAQTKKSETQKSFVEEVDKPQVDIDIDFELTVRRALSPWQEPEEKKEVQLEDSYKTFRTNLVLLWTLCNGLLALLINNDSVRNLCLTTASTGRTAWYFKVILWATSGLLMYIDLTFTILNPSYWNSESAEPAHLDPQNAVDEVRQ</sequence>
<keyword evidence="2" id="KW-1003">Cell membrane</keyword>
<evidence type="ECO:0000256" key="2">
    <source>
        <dbReference type="ARBA" id="ARBA00022475"/>
    </source>
</evidence>
<comment type="caution">
    <text evidence="6">The sequence shown here is derived from an EMBL/GenBank/DDBJ whole genome shotgun (WGS) entry which is preliminary data.</text>
</comment>
<keyword evidence="3" id="KW-0808">Transferase</keyword>
<comment type="subcellular location">
    <subcellularLocation>
        <location evidence="1">Cell membrane</location>
        <topology evidence="1">Multi-pass membrane protein</topology>
    </subcellularLocation>
</comment>
<organism evidence="6 7">
    <name type="scientific">Aspergillus brasiliensis</name>
    <dbReference type="NCBI Taxonomy" id="319629"/>
    <lineage>
        <taxon>Eukaryota</taxon>
        <taxon>Fungi</taxon>
        <taxon>Dikarya</taxon>
        <taxon>Ascomycota</taxon>
        <taxon>Pezizomycotina</taxon>
        <taxon>Eurotiomycetes</taxon>
        <taxon>Eurotiomycetidae</taxon>
        <taxon>Eurotiales</taxon>
        <taxon>Aspergillaceae</taxon>
        <taxon>Aspergillus</taxon>
        <taxon>Aspergillus subgen. Circumdati</taxon>
    </lineage>
</organism>
<proteinExistence type="predicted"/>
<evidence type="ECO:0000313" key="6">
    <source>
        <dbReference type="EMBL" id="GKZ26574.1"/>
    </source>
</evidence>
<dbReference type="GO" id="GO:0005886">
    <property type="term" value="C:plasma membrane"/>
    <property type="evidence" value="ECO:0007669"/>
    <property type="project" value="UniProtKB-SubCell"/>
</dbReference>
<gene>
    <name evidence="6" type="ORF">AbraCBS73388_002818</name>
</gene>
<dbReference type="GO" id="GO:0030428">
    <property type="term" value="C:cell septum"/>
    <property type="evidence" value="ECO:0007669"/>
    <property type="project" value="TreeGrafter"/>
</dbReference>
<evidence type="ECO:0000313" key="7">
    <source>
        <dbReference type="Proteomes" id="UP001143548"/>
    </source>
</evidence>